<evidence type="ECO:0000313" key="1">
    <source>
        <dbReference type="EMBL" id="MBX63857.1"/>
    </source>
</evidence>
<accession>A0A2P2QA94</accession>
<organism evidence="1">
    <name type="scientific">Rhizophora mucronata</name>
    <name type="common">Asiatic mangrove</name>
    <dbReference type="NCBI Taxonomy" id="61149"/>
    <lineage>
        <taxon>Eukaryota</taxon>
        <taxon>Viridiplantae</taxon>
        <taxon>Streptophyta</taxon>
        <taxon>Embryophyta</taxon>
        <taxon>Tracheophyta</taxon>
        <taxon>Spermatophyta</taxon>
        <taxon>Magnoliopsida</taxon>
        <taxon>eudicotyledons</taxon>
        <taxon>Gunneridae</taxon>
        <taxon>Pentapetalae</taxon>
        <taxon>rosids</taxon>
        <taxon>fabids</taxon>
        <taxon>Malpighiales</taxon>
        <taxon>Rhizophoraceae</taxon>
        <taxon>Rhizophora</taxon>
    </lineage>
</organism>
<name>A0A2P2QA94_RHIMU</name>
<dbReference type="EMBL" id="GGEC01083373">
    <property type="protein sequence ID" value="MBX63857.1"/>
    <property type="molecule type" value="Transcribed_RNA"/>
</dbReference>
<protein>
    <submittedName>
        <fullName evidence="1">Uncharacterized protein</fullName>
    </submittedName>
</protein>
<dbReference type="AlphaFoldDB" id="A0A2P2QA94"/>
<sequence>MNKQNLQNCVFLRRMIFSLDLVMIVKSPMERF</sequence>
<reference evidence="1" key="1">
    <citation type="submission" date="2018-02" db="EMBL/GenBank/DDBJ databases">
        <title>Rhizophora mucronata_Transcriptome.</title>
        <authorList>
            <person name="Meera S.P."/>
            <person name="Sreeshan A."/>
            <person name="Augustine A."/>
        </authorList>
    </citation>
    <scope>NUCLEOTIDE SEQUENCE</scope>
    <source>
        <tissue evidence="1">Leaf</tissue>
    </source>
</reference>
<proteinExistence type="predicted"/>